<name>G0N7P6_CAEBE</name>
<evidence type="ECO:0000256" key="7">
    <source>
        <dbReference type="ARBA" id="ARBA00039274"/>
    </source>
</evidence>
<dbReference type="Proteomes" id="UP000008068">
    <property type="component" value="Unassembled WGS sequence"/>
</dbReference>
<evidence type="ECO:0000256" key="4">
    <source>
        <dbReference type="ARBA" id="ARBA00023212"/>
    </source>
</evidence>
<evidence type="ECO:0000256" key="1">
    <source>
        <dbReference type="ARBA" id="ARBA00004120"/>
    </source>
</evidence>
<keyword evidence="5" id="KW-0966">Cell projection</keyword>
<comment type="similarity">
    <text evidence="6">Belongs to the B9D family.</text>
</comment>
<dbReference type="GO" id="GO:0035177">
    <property type="term" value="P:larval foraging behavior"/>
    <property type="evidence" value="ECO:0007669"/>
    <property type="project" value="EnsemblMetazoa"/>
</dbReference>
<dbReference type="OMA" id="GRYACRT"/>
<keyword evidence="2" id="KW-0963">Cytoplasm</keyword>
<gene>
    <name evidence="8" type="primary">Cbn-mksr-1</name>
    <name evidence="8" type="ORF">CAEBREN_06405</name>
</gene>
<keyword evidence="3" id="KW-0970">Cilium biogenesis/degradation</keyword>
<dbReference type="AlphaFoldDB" id="G0N7P6"/>
<dbReference type="GO" id="GO:0036038">
    <property type="term" value="C:MKS complex"/>
    <property type="evidence" value="ECO:0007669"/>
    <property type="project" value="TreeGrafter"/>
</dbReference>
<dbReference type="EMBL" id="GL379848">
    <property type="protein sequence ID" value="EGT54828.1"/>
    <property type="molecule type" value="Genomic_DNA"/>
</dbReference>
<comment type="subcellular location">
    <subcellularLocation>
        <location evidence="1">Cytoplasm</location>
        <location evidence="1">Cytoskeleton</location>
        <location evidence="1">Cilium basal body</location>
    </subcellularLocation>
</comment>
<organism evidence="9">
    <name type="scientific">Caenorhabditis brenneri</name>
    <name type="common">Nematode worm</name>
    <dbReference type="NCBI Taxonomy" id="135651"/>
    <lineage>
        <taxon>Eukaryota</taxon>
        <taxon>Metazoa</taxon>
        <taxon>Ecdysozoa</taxon>
        <taxon>Nematoda</taxon>
        <taxon>Chromadorea</taxon>
        <taxon>Rhabditida</taxon>
        <taxon>Rhabditina</taxon>
        <taxon>Rhabditomorpha</taxon>
        <taxon>Rhabditoidea</taxon>
        <taxon>Rhabditidae</taxon>
        <taxon>Peloderinae</taxon>
        <taxon>Caenorhabditis</taxon>
    </lineage>
</organism>
<evidence type="ECO:0000313" key="9">
    <source>
        <dbReference type="Proteomes" id="UP000008068"/>
    </source>
</evidence>
<reference evidence="9" key="1">
    <citation type="submission" date="2011-07" db="EMBL/GenBank/DDBJ databases">
        <authorList>
            <consortium name="Caenorhabditis brenneri Sequencing and Analysis Consortium"/>
            <person name="Wilson R.K."/>
        </authorList>
    </citation>
    <scope>NUCLEOTIDE SEQUENCE [LARGE SCALE GENOMIC DNA]</scope>
    <source>
        <strain evidence="9">PB2801</strain>
    </source>
</reference>
<dbReference type="GO" id="GO:1905515">
    <property type="term" value="P:non-motile cilium assembly"/>
    <property type="evidence" value="ECO:0007669"/>
    <property type="project" value="EnsemblMetazoa"/>
</dbReference>
<evidence type="ECO:0000256" key="6">
    <source>
        <dbReference type="ARBA" id="ARBA00038411"/>
    </source>
</evidence>
<dbReference type="GO" id="GO:0008340">
    <property type="term" value="P:determination of adult lifespan"/>
    <property type="evidence" value="ECO:0007669"/>
    <property type="project" value="EnsemblMetazoa"/>
</dbReference>
<accession>G0N7P6</accession>
<dbReference type="PANTHER" id="PTHR12968">
    <property type="entry name" value="B9 DOMAIN-CONTAINING"/>
    <property type="match status" value="1"/>
</dbReference>
<dbReference type="FunCoup" id="G0N7P6">
    <property type="interactions" value="528"/>
</dbReference>
<dbReference type="Pfam" id="PF07162">
    <property type="entry name" value="B9-C2"/>
    <property type="match status" value="1"/>
</dbReference>
<dbReference type="InParanoid" id="G0N7P6"/>
<dbReference type="GO" id="GO:1904491">
    <property type="term" value="P:protein localization to ciliary transition zone"/>
    <property type="evidence" value="ECO:0007669"/>
    <property type="project" value="EnsemblMetazoa"/>
</dbReference>
<dbReference type="HOGENOM" id="CLU_084934_0_0_1"/>
<dbReference type="eggNOG" id="KOG4027">
    <property type="taxonomic scope" value="Eukaryota"/>
</dbReference>
<dbReference type="OrthoDB" id="431939at2759"/>
<dbReference type="PROSITE" id="PS51381">
    <property type="entry name" value="C2_B9"/>
    <property type="match status" value="1"/>
</dbReference>
<sequence>MDKSEIVSLTIHGNVKTTEFPEETNVCVKLHTVAMGDWKIITGESVFLSSFSYRGTDNQLFIDLPFECALKSTNPFMWPRLVLNCFSRDNSGRDSVSGYGVLTVPTEPGKHICRVYCFLPESSSIMQEIIAKLRGVNAEFVDPLMPANADGRYACRTSARGYVDVEINVSIKSSESGFRFSPAVTERTANHTNVPSSIADLAGAGSTGIGEIFNIAEEHEESAGGNN</sequence>
<evidence type="ECO:0000313" key="8">
    <source>
        <dbReference type="EMBL" id="EGT54828.1"/>
    </source>
</evidence>
<proteinExistence type="inferred from homology"/>
<evidence type="ECO:0000256" key="3">
    <source>
        <dbReference type="ARBA" id="ARBA00022794"/>
    </source>
</evidence>
<evidence type="ECO:0000256" key="2">
    <source>
        <dbReference type="ARBA" id="ARBA00022490"/>
    </source>
</evidence>
<keyword evidence="4" id="KW-0206">Cytoskeleton</keyword>
<dbReference type="PANTHER" id="PTHR12968:SF1">
    <property type="entry name" value="B9 DOMAIN-CONTAINING PROTEIN 1"/>
    <property type="match status" value="1"/>
</dbReference>
<keyword evidence="9" id="KW-1185">Reference proteome</keyword>
<evidence type="ECO:0000256" key="5">
    <source>
        <dbReference type="ARBA" id="ARBA00023273"/>
    </source>
</evidence>
<dbReference type="STRING" id="135651.G0N7P6"/>
<dbReference type="InterPro" id="IPR010796">
    <property type="entry name" value="C2_B9-type_dom"/>
</dbReference>
<protein>
    <recommendedName>
        <fullName evidence="7">B9 domain-containing protein 1</fullName>
    </recommendedName>
</protein>